<evidence type="ECO:0000259" key="6">
    <source>
        <dbReference type="Pfam" id="PF00501"/>
    </source>
</evidence>
<evidence type="ECO:0000256" key="2">
    <source>
        <dbReference type="ARBA" id="ARBA00022598"/>
    </source>
</evidence>
<dbReference type="EMBL" id="CP045309">
    <property type="protein sequence ID" value="QGL48580.1"/>
    <property type="molecule type" value="Genomic_DNA"/>
</dbReference>
<comment type="similarity">
    <text evidence="1">Belongs to the ATP-dependent AMP-binding enzyme family.</text>
</comment>
<evidence type="ECO:0000313" key="7">
    <source>
        <dbReference type="EMBL" id="NES29573.1"/>
    </source>
</evidence>
<protein>
    <recommendedName>
        <fullName evidence="5">Acyl-CoA synthetase</fullName>
    </recommendedName>
</protein>
<dbReference type="RefSeq" id="WP_154227887.1">
    <property type="nucleotide sequence ID" value="NZ_CP045309.1"/>
</dbReference>
<keyword evidence="3" id="KW-0276">Fatty acid metabolism</keyword>
<sequence>MREFSVPPIVTVGDAANLTDPVWDNAEVAPDTVQFVRRAEGTTGAWIDVTCRQFRDEVVAVARGLVAAGVAPGDRVALMSRTRYEWTLFDYAIWAAGAVTVPIYETSSAEQAAWILADSGAVAVVVESTAHATLVAGVRDRLPELREVWQIELGAVDQLVAAGAAVDPADVEVRRSTLKADDVATIIYTSGTTGRPKGCVLTHRNIYADIANAVPVLPNLFRQGASTLLFLPLAHAFARLIQVGVVQARATMAHCSDTKNLVGELQEFKPTFVLSVPRVFEKVYNGARQKAEADGKGKIFDRAEKVAIAYSEALETPDGPSLGLRAQQAVFDKLVYRKLRAAMGGRCRDAISGGAPLGSRLGHFFRGVGVTICEGYGLTETSPAAAANLPGHTRIGTVGRPLPGVSIRIDDDGEVLISGEIIFSGYWHNETATAEALSADGWFRTGDLGRLDEDGYLAITGRKKEIIVTAGGKNVAPAVLEDQVRAYPLISQCLVVGDRQPFIAALVTIDEEALPKWLAAHGRPEGTSVADLRGDEALRAEVQTAIDQANQSVSKAEAIKVFRILPQDFTEATGELTPSLKVKRQVVHKTYAAEIADIYGG</sequence>
<dbReference type="PANTHER" id="PTHR43272:SF32">
    <property type="entry name" value="AMP-DEPENDENT SYNTHETASE_LIGASE DOMAIN-CONTAINING PROTEIN"/>
    <property type="match status" value="1"/>
</dbReference>
<evidence type="ECO:0000256" key="4">
    <source>
        <dbReference type="ARBA" id="ARBA00023098"/>
    </source>
</evidence>
<dbReference type="Pfam" id="PF00501">
    <property type="entry name" value="AMP-binding"/>
    <property type="match status" value="1"/>
</dbReference>
<dbReference type="SUPFAM" id="SSF56801">
    <property type="entry name" value="Acetyl-CoA synthetase-like"/>
    <property type="match status" value="1"/>
</dbReference>
<reference evidence="8 9" key="1">
    <citation type="submission" date="2019-10" db="EMBL/GenBank/DDBJ databases">
        <title>Genome Sequence of Micromonospora terminaliae DSM 101760.</title>
        <authorList>
            <person name="Guo L."/>
        </authorList>
    </citation>
    <scope>NUCLEOTIDE SEQUENCE [LARGE SCALE GENOMIC DNA]</scope>
    <source>
        <strain evidence="8 9">DSM 101760</strain>
    </source>
</reference>
<dbReference type="GO" id="GO:0004467">
    <property type="term" value="F:long-chain fatty acid-CoA ligase activity"/>
    <property type="evidence" value="ECO:0007669"/>
    <property type="project" value="TreeGrafter"/>
</dbReference>
<evidence type="ECO:0000256" key="1">
    <source>
        <dbReference type="ARBA" id="ARBA00006432"/>
    </source>
</evidence>
<dbReference type="InterPro" id="IPR000873">
    <property type="entry name" value="AMP-dep_synth/lig_dom"/>
</dbReference>
<name>A0AAJ2ZIE7_9ACTN</name>
<organism evidence="7 10">
    <name type="scientific">Micromonospora terminaliae</name>
    <dbReference type="NCBI Taxonomy" id="1914461"/>
    <lineage>
        <taxon>Bacteria</taxon>
        <taxon>Bacillati</taxon>
        <taxon>Actinomycetota</taxon>
        <taxon>Actinomycetes</taxon>
        <taxon>Micromonosporales</taxon>
        <taxon>Micromonosporaceae</taxon>
        <taxon>Micromonospora</taxon>
    </lineage>
</organism>
<gene>
    <name evidence="7" type="ORF">G3561_18725</name>
    <name evidence="8" type="ORF">GCE86_17045</name>
</gene>
<accession>A0AAJ2ZIE7</accession>
<keyword evidence="4" id="KW-0443">Lipid metabolism</keyword>
<dbReference type="PROSITE" id="PS00455">
    <property type="entry name" value="AMP_BINDING"/>
    <property type="match status" value="1"/>
</dbReference>
<evidence type="ECO:0000256" key="3">
    <source>
        <dbReference type="ARBA" id="ARBA00022832"/>
    </source>
</evidence>
<dbReference type="InterPro" id="IPR042099">
    <property type="entry name" value="ANL_N_sf"/>
</dbReference>
<evidence type="ECO:0000256" key="5">
    <source>
        <dbReference type="ARBA" id="ARBA00032875"/>
    </source>
</evidence>
<keyword evidence="9" id="KW-1185">Reference proteome</keyword>
<dbReference type="Proteomes" id="UP000402241">
    <property type="component" value="Chromosome"/>
</dbReference>
<dbReference type="Pfam" id="PF23562">
    <property type="entry name" value="AMP-binding_C_3"/>
    <property type="match status" value="1"/>
</dbReference>
<keyword evidence="2" id="KW-0436">Ligase</keyword>
<evidence type="ECO:0000313" key="10">
    <source>
        <dbReference type="Proteomes" id="UP000477779"/>
    </source>
</evidence>
<dbReference type="EMBL" id="JAAHBZ010000007">
    <property type="protein sequence ID" value="NES29573.1"/>
    <property type="molecule type" value="Genomic_DNA"/>
</dbReference>
<evidence type="ECO:0000313" key="8">
    <source>
        <dbReference type="EMBL" id="QGL48580.1"/>
    </source>
</evidence>
<feature type="domain" description="AMP-dependent synthetase/ligase" evidence="6">
    <location>
        <begin position="24"/>
        <end position="427"/>
    </location>
</feature>
<dbReference type="InterPro" id="IPR020845">
    <property type="entry name" value="AMP-binding_CS"/>
</dbReference>
<evidence type="ECO:0000313" key="9">
    <source>
        <dbReference type="Proteomes" id="UP000402241"/>
    </source>
</evidence>
<dbReference type="GO" id="GO:0016020">
    <property type="term" value="C:membrane"/>
    <property type="evidence" value="ECO:0007669"/>
    <property type="project" value="TreeGrafter"/>
</dbReference>
<dbReference type="Proteomes" id="UP000477779">
    <property type="component" value="Unassembled WGS sequence"/>
</dbReference>
<dbReference type="Gene3D" id="3.40.50.12780">
    <property type="entry name" value="N-terminal domain of ligase-like"/>
    <property type="match status" value="1"/>
</dbReference>
<reference evidence="7 10" key="2">
    <citation type="submission" date="2020-02" db="EMBL/GenBank/DDBJ databases">
        <title>WGS of Micromonospora spp. isolated from hot spring.</title>
        <authorList>
            <person name="Thawai C."/>
        </authorList>
    </citation>
    <scope>NUCLEOTIDE SEQUENCE [LARGE SCALE GENOMIC DNA]</scope>
    <source>
        <strain evidence="7 10">TMS7</strain>
    </source>
</reference>
<dbReference type="CDD" id="cd05907">
    <property type="entry name" value="VL_LC_FACS_like"/>
    <property type="match status" value="1"/>
</dbReference>
<dbReference type="AlphaFoldDB" id="A0AAJ2ZIE7"/>
<proteinExistence type="inferred from homology"/>
<dbReference type="PANTHER" id="PTHR43272">
    <property type="entry name" value="LONG-CHAIN-FATTY-ACID--COA LIGASE"/>
    <property type="match status" value="1"/>
</dbReference>